<dbReference type="InterPro" id="IPR020904">
    <property type="entry name" value="Sc_DH/Rdtase_CS"/>
</dbReference>
<protein>
    <submittedName>
        <fullName evidence="4">Dehydrogenase</fullName>
    </submittedName>
</protein>
<comment type="similarity">
    <text evidence="1">Belongs to the short-chain dehydrogenases/reductases (SDR) family.</text>
</comment>
<accession>A0AAN7ACV7</accession>
<evidence type="ECO:0000313" key="4">
    <source>
        <dbReference type="EMBL" id="KAK4181375.1"/>
    </source>
</evidence>
<proteinExistence type="inferred from homology"/>
<name>A0AAN7ACV7_9PEZI</name>
<dbReference type="GO" id="GO:0016491">
    <property type="term" value="F:oxidoreductase activity"/>
    <property type="evidence" value="ECO:0007669"/>
    <property type="project" value="UniProtKB-KW"/>
</dbReference>
<dbReference type="Pfam" id="PF00106">
    <property type="entry name" value="adh_short"/>
    <property type="match status" value="1"/>
</dbReference>
<organism evidence="4 5">
    <name type="scientific">Triangularia setosa</name>
    <dbReference type="NCBI Taxonomy" id="2587417"/>
    <lineage>
        <taxon>Eukaryota</taxon>
        <taxon>Fungi</taxon>
        <taxon>Dikarya</taxon>
        <taxon>Ascomycota</taxon>
        <taxon>Pezizomycotina</taxon>
        <taxon>Sordariomycetes</taxon>
        <taxon>Sordariomycetidae</taxon>
        <taxon>Sordariales</taxon>
        <taxon>Podosporaceae</taxon>
        <taxon>Triangularia</taxon>
    </lineage>
</organism>
<dbReference type="Gene3D" id="3.40.50.720">
    <property type="entry name" value="NAD(P)-binding Rossmann-like Domain"/>
    <property type="match status" value="1"/>
</dbReference>
<dbReference type="InterPro" id="IPR036291">
    <property type="entry name" value="NAD(P)-bd_dom_sf"/>
</dbReference>
<dbReference type="PANTHER" id="PTHR43180:SF16">
    <property type="entry name" value="BACILYSIN BIOSYNTHESIS OXIDOREDUCTASE BACC"/>
    <property type="match status" value="1"/>
</dbReference>
<gene>
    <name evidence="4" type="ORF">QBC36DRAFT_175328</name>
</gene>
<dbReference type="Proteomes" id="UP001302321">
    <property type="component" value="Unassembled WGS sequence"/>
</dbReference>
<sequence>MVFTTDHDDGSWSVASQVRQSPPVNTTAPYSTASLAGKTILITGGASGFGAAFARHWAQHGSHIFIGDVNDTSGHSLIADLRSAYPSQTFHYQHCDVTSWSDQLSFFKFAIANSPDGVIEGVVAGAGIVDMDNSFDSPHHPPNSPDPEEPRLKVLDVNLTGVAYTVHLGLFYLPKNGTRPDSSNDQPRDRHILLISSIAGIAPLPGQTEYTASKHAVMGLFRALRGTSWRRGVRVNCINPYFVDTPLLPASGIAILAGAPKAELEDVVDAGTRFMADEGVKGRALVIGPKLRVYDDEEDGEVKLVAEAPAGRGKGKGKGKGGLKGEERTQAVWEIYAEDFERVESFVWRYIGMINVVKSIGGWVGVVRDLWGIYGLGRGKGRR</sequence>
<dbReference type="PANTHER" id="PTHR43180">
    <property type="entry name" value="3-OXOACYL-(ACYL-CARRIER-PROTEIN) REDUCTASE (AFU_ORTHOLOGUE AFUA_6G11210)"/>
    <property type="match status" value="1"/>
</dbReference>
<evidence type="ECO:0000256" key="2">
    <source>
        <dbReference type="ARBA" id="ARBA00022857"/>
    </source>
</evidence>
<keyword evidence="5" id="KW-1185">Reference proteome</keyword>
<evidence type="ECO:0000256" key="3">
    <source>
        <dbReference type="ARBA" id="ARBA00023002"/>
    </source>
</evidence>
<dbReference type="AlphaFoldDB" id="A0AAN7ACV7"/>
<dbReference type="PRINTS" id="PR00081">
    <property type="entry name" value="GDHRDH"/>
</dbReference>
<reference evidence="4" key="1">
    <citation type="journal article" date="2023" name="Mol. Phylogenet. Evol.">
        <title>Genome-scale phylogeny and comparative genomics of the fungal order Sordariales.</title>
        <authorList>
            <person name="Hensen N."/>
            <person name="Bonometti L."/>
            <person name="Westerberg I."/>
            <person name="Brannstrom I.O."/>
            <person name="Guillou S."/>
            <person name="Cros-Aarteil S."/>
            <person name="Calhoun S."/>
            <person name="Haridas S."/>
            <person name="Kuo A."/>
            <person name="Mondo S."/>
            <person name="Pangilinan J."/>
            <person name="Riley R."/>
            <person name="LaButti K."/>
            <person name="Andreopoulos B."/>
            <person name="Lipzen A."/>
            <person name="Chen C."/>
            <person name="Yan M."/>
            <person name="Daum C."/>
            <person name="Ng V."/>
            <person name="Clum A."/>
            <person name="Steindorff A."/>
            <person name="Ohm R.A."/>
            <person name="Martin F."/>
            <person name="Silar P."/>
            <person name="Natvig D.O."/>
            <person name="Lalanne C."/>
            <person name="Gautier V."/>
            <person name="Ament-Velasquez S.L."/>
            <person name="Kruys A."/>
            <person name="Hutchinson M.I."/>
            <person name="Powell A.J."/>
            <person name="Barry K."/>
            <person name="Miller A.N."/>
            <person name="Grigoriev I.V."/>
            <person name="Debuchy R."/>
            <person name="Gladieux P."/>
            <person name="Hiltunen Thoren M."/>
            <person name="Johannesson H."/>
        </authorList>
    </citation>
    <scope>NUCLEOTIDE SEQUENCE</scope>
    <source>
        <strain evidence="4">CBS 892.96</strain>
    </source>
</reference>
<dbReference type="EMBL" id="MU866087">
    <property type="protein sequence ID" value="KAK4181375.1"/>
    <property type="molecule type" value="Genomic_DNA"/>
</dbReference>
<keyword evidence="3" id="KW-0560">Oxidoreductase</keyword>
<evidence type="ECO:0000313" key="5">
    <source>
        <dbReference type="Proteomes" id="UP001302321"/>
    </source>
</evidence>
<comment type="caution">
    <text evidence="4">The sequence shown here is derived from an EMBL/GenBank/DDBJ whole genome shotgun (WGS) entry which is preliminary data.</text>
</comment>
<keyword evidence="2" id="KW-0521">NADP</keyword>
<dbReference type="SUPFAM" id="SSF51735">
    <property type="entry name" value="NAD(P)-binding Rossmann-fold domains"/>
    <property type="match status" value="1"/>
</dbReference>
<reference evidence="4" key="2">
    <citation type="submission" date="2023-05" db="EMBL/GenBank/DDBJ databases">
        <authorList>
            <consortium name="Lawrence Berkeley National Laboratory"/>
            <person name="Steindorff A."/>
            <person name="Hensen N."/>
            <person name="Bonometti L."/>
            <person name="Westerberg I."/>
            <person name="Brannstrom I.O."/>
            <person name="Guillou S."/>
            <person name="Cros-Aarteil S."/>
            <person name="Calhoun S."/>
            <person name="Haridas S."/>
            <person name="Kuo A."/>
            <person name="Mondo S."/>
            <person name="Pangilinan J."/>
            <person name="Riley R."/>
            <person name="Labutti K."/>
            <person name="Andreopoulos B."/>
            <person name="Lipzen A."/>
            <person name="Chen C."/>
            <person name="Yanf M."/>
            <person name="Daum C."/>
            <person name="Ng V."/>
            <person name="Clum A."/>
            <person name="Ohm R."/>
            <person name="Martin F."/>
            <person name="Silar P."/>
            <person name="Natvig D."/>
            <person name="Lalanne C."/>
            <person name="Gautier V."/>
            <person name="Ament-Velasquez S.L."/>
            <person name="Kruys A."/>
            <person name="Hutchinson M.I."/>
            <person name="Powell A.J."/>
            <person name="Barry K."/>
            <person name="Miller A.N."/>
            <person name="Grigoriev I.V."/>
            <person name="Debuchy R."/>
            <person name="Gladieux P."/>
            <person name="Thoren M.H."/>
            <person name="Johannesson H."/>
        </authorList>
    </citation>
    <scope>NUCLEOTIDE SEQUENCE</scope>
    <source>
        <strain evidence="4">CBS 892.96</strain>
    </source>
</reference>
<evidence type="ECO:0000256" key="1">
    <source>
        <dbReference type="ARBA" id="ARBA00006484"/>
    </source>
</evidence>
<dbReference type="InterPro" id="IPR002347">
    <property type="entry name" value="SDR_fam"/>
</dbReference>
<dbReference type="PROSITE" id="PS00061">
    <property type="entry name" value="ADH_SHORT"/>
    <property type="match status" value="1"/>
</dbReference>